<reference evidence="1" key="1">
    <citation type="submission" date="2017-03" db="EMBL/GenBank/DDBJ databases">
        <title>The mitochondrial genome of the carnivorous plant Utricularia reniformis (Lentibulariaceae): structure, comparative analysis and evolutionary landmarks.</title>
        <authorList>
            <person name="Silva S.R."/>
            <person name="Alvarenga D.O."/>
            <person name="Michael T.P."/>
            <person name="Miranda V.F.O."/>
            <person name="Varani A.M."/>
        </authorList>
    </citation>
    <scope>NUCLEOTIDE SEQUENCE</scope>
</reference>
<proteinExistence type="predicted"/>
<geneLocation type="mitochondrion" evidence="1"/>
<protein>
    <submittedName>
        <fullName evidence="1">Uncharacterized protein</fullName>
    </submittedName>
</protein>
<accession>A0A1Y0B1L0</accession>
<keyword evidence="1" id="KW-0496">Mitochondrion</keyword>
<organism evidence="1">
    <name type="scientific">Utricularia reniformis</name>
    <dbReference type="NCBI Taxonomy" id="192314"/>
    <lineage>
        <taxon>Eukaryota</taxon>
        <taxon>Viridiplantae</taxon>
        <taxon>Streptophyta</taxon>
        <taxon>Embryophyta</taxon>
        <taxon>Tracheophyta</taxon>
        <taxon>Spermatophyta</taxon>
        <taxon>Magnoliopsida</taxon>
        <taxon>eudicotyledons</taxon>
        <taxon>Gunneridae</taxon>
        <taxon>Pentapetalae</taxon>
        <taxon>asterids</taxon>
        <taxon>lamiids</taxon>
        <taxon>Lamiales</taxon>
        <taxon>Lentibulariaceae</taxon>
        <taxon>Utricularia</taxon>
    </lineage>
</organism>
<gene>
    <name evidence="1" type="ORF">AEK19_MT1048</name>
</gene>
<dbReference type="EMBL" id="KY774314">
    <property type="protein sequence ID" value="ART31271.1"/>
    <property type="molecule type" value="Genomic_DNA"/>
</dbReference>
<name>A0A1Y0B1L0_9LAMI</name>
<dbReference type="AlphaFoldDB" id="A0A1Y0B1L0"/>
<sequence length="77" mass="8933">MRGDLTKIINKYYIPIERYTKNQNTAITNNVNQLAKIKPTHSTLLHQRLNIPIKSQARRMFAYPALPSCSLLLTYET</sequence>
<evidence type="ECO:0000313" key="1">
    <source>
        <dbReference type="EMBL" id="ART31271.1"/>
    </source>
</evidence>